<dbReference type="EMBL" id="KN847483">
    <property type="protein sequence ID" value="KIX00458.1"/>
    <property type="molecule type" value="Genomic_DNA"/>
</dbReference>
<dbReference type="VEuPathDB" id="FungiDB:Z518_10598"/>
<gene>
    <name evidence="1" type="ORF">Z518_10598</name>
</gene>
<dbReference type="OrthoDB" id="4151638at2759"/>
<dbReference type="RefSeq" id="XP_013267594.1">
    <property type="nucleotide sequence ID" value="XM_013412140.1"/>
</dbReference>
<reference evidence="1 2" key="1">
    <citation type="submission" date="2015-01" db="EMBL/GenBank/DDBJ databases">
        <title>The Genome Sequence of Rhinocladiella mackenzie CBS 650.93.</title>
        <authorList>
            <consortium name="The Broad Institute Genomics Platform"/>
            <person name="Cuomo C."/>
            <person name="de Hoog S."/>
            <person name="Gorbushina A."/>
            <person name="Stielow B."/>
            <person name="Teixiera M."/>
            <person name="Abouelleil A."/>
            <person name="Chapman S.B."/>
            <person name="Priest M."/>
            <person name="Young S.K."/>
            <person name="Wortman J."/>
            <person name="Nusbaum C."/>
            <person name="Birren B."/>
        </authorList>
    </citation>
    <scope>NUCLEOTIDE SEQUENCE [LARGE SCALE GENOMIC DNA]</scope>
    <source>
        <strain evidence="1 2">CBS 650.93</strain>
    </source>
</reference>
<organism evidence="1 2">
    <name type="scientific">Rhinocladiella mackenziei CBS 650.93</name>
    <dbReference type="NCBI Taxonomy" id="1442369"/>
    <lineage>
        <taxon>Eukaryota</taxon>
        <taxon>Fungi</taxon>
        <taxon>Dikarya</taxon>
        <taxon>Ascomycota</taxon>
        <taxon>Pezizomycotina</taxon>
        <taxon>Eurotiomycetes</taxon>
        <taxon>Chaetothyriomycetidae</taxon>
        <taxon>Chaetothyriales</taxon>
        <taxon>Herpotrichiellaceae</taxon>
        <taxon>Rhinocladiella</taxon>
    </lineage>
</organism>
<evidence type="ECO:0000313" key="1">
    <source>
        <dbReference type="EMBL" id="KIX00458.1"/>
    </source>
</evidence>
<evidence type="ECO:0000313" key="2">
    <source>
        <dbReference type="Proteomes" id="UP000053617"/>
    </source>
</evidence>
<name>A0A0D2GQ73_9EURO</name>
<dbReference type="AlphaFoldDB" id="A0A0D2GQ73"/>
<sequence>MPVFGFSVGGVIAAAGFSSMGSSPAPGRAAQNRRTMIELESLGRVLRKIEGIIAHDEENTSYTDSLRAAAFATALTLKDFLKKL</sequence>
<proteinExistence type="predicted"/>
<accession>A0A0D2GQ73</accession>
<dbReference type="Proteomes" id="UP000053617">
    <property type="component" value="Unassembled WGS sequence"/>
</dbReference>
<dbReference type="HOGENOM" id="CLU_2528678_0_0_1"/>
<dbReference type="GeneID" id="25298669"/>
<protein>
    <submittedName>
        <fullName evidence="1">Uncharacterized protein</fullName>
    </submittedName>
</protein>
<keyword evidence="2" id="KW-1185">Reference proteome</keyword>